<dbReference type="EMBL" id="MFZS01000024">
    <property type="protein sequence ID" value="OGK28864.1"/>
    <property type="molecule type" value="Genomic_DNA"/>
</dbReference>
<dbReference type="SUPFAM" id="SSF49384">
    <property type="entry name" value="Carbohydrate-binding domain"/>
    <property type="match status" value="1"/>
</dbReference>
<feature type="transmembrane region" description="Helical" evidence="2">
    <location>
        <begin position="12"/>
        <end position="33"/>
    </location>
</feature>
<organism evidence="3 4">
    <name type="scientific">Candidatus Roizmanbacteria bacterium RIFCSPHIGHO2_02_FULL_40_9</name>
    <dbReference type="NCBI Taxonomy" id="1802042"/>
    <lineage>
        <taxon>Bacteria</taxon>
        <taxon>Candidatus Roizmaniibacteriota</taxon>
    </lineage>
</organism>
<keyword evidence="2" id="KW-0472">Membrane</keyword>
<dbReference type="Gene3D" id="2.60.40.680">
    <property type="match status" value="1"/>
</dbReference>
<feature type="region of interest" description="Disordered" evidence="1">
    <location>
        <begin position="38"/>
        <end position="68"/>
    </location>
</feature>
<dbReference type="Proteomes" id="UP000177027">
    <property type="component" value="Unassembled WGS sequence"/>
</dbReference>
<evidence type="ECO:0000256" key="2">
    <source>
        <dbReference type="SAM" id="Phobius"/>
    </source>
</evidence>
<gene>
    <name evidence="3" type="ORF">A3D06_01000</name>
</gene>
<dbReference type="GO" id="GO:0030246">
    <property type="term" value="F:carbohydrate binding"/>
    <property type="evidence" value="ECO:0007669"/>
    <property type="project" value="InterPro"/>
</dbReference>
<protein>
    <recommendedName>
        <fullName evidence="5">Cohesin domain-containing protein</fullName>
    </recommendedName>
</protein>
<feature type="compositionally biased region" description="Low complexity" evidence="1">
    <location>
        <begin position="38"/>
        <end position="58"/>
    </location>
</feature>
<evidence type="ECO:0000256" key="1">
    <source>
        <dbReference type="SAM" id="MobiDB-lite"/>
    </source>
</evidence>
<keyword evidence="2" id="KW-0812">Transmembrane</keyword>
<name>A0A1F7HCZ4_9BACT</name>
<accession>A0A1F7HCZ4</accession>
<proteinExistence type="predicted"/>
<evidence type="ECO:0000313" key="4">
    <source>
        <dbReference type="Proteomes" id="UP000177027"/>
    </source>
</evidence>
<dbReference type="AlphaFoldDB" id="A0A1F7HCZ4"/>
<reference evidence="3 4" key="1">
    <citation type="journal article" date="2016" name="Nat. Commun.">
        <title>Thousands of microbial genomes shed light on interconnected biogeochemical processes in an aquifer system.</title>
        <authorList>
            <person name="Anantharaman K."/>
            <person name="Brown C.T."/>
            <person name="Hug L.A."/>
            <person name="Sharon I."/>
            <person name="Castelle C.J."/>
            <person name="Probst A.J."/>
            <person name="Thomas B.C."/>
            <person name="Singh A."/>
            <person name="Wilkins M.J."/>
            <person name="Karaoz U."/>
            <person name="Brodie E.L."/>
            <person name="Williams K.H."/>
            <person name="Hubbard S.S."/>
            <person name="Banfield J.F."/>
        </authorList>
    </citation>
    <scope>NUCLEOTIDE SEQUENCE [LARGE SCALE GENOMIC DNA]</scope>
</reference>
<evidence type="ECO:0000313" key="3">
    <source>
        <dbReference type="EMBL" id="OGK28864.1"/>
    </source>
</evidence>
<keyword evidence="2" id="KW-1133">Transmembrane helix</keyword>
<sequence length="209" mass="22713">MEPDQKIKNQMLSVSAISILAVVILVAGIVFLAKGRSVPQPTNTNNPSTNSVNTTSQPRQETPTGALGMTIKGGKRSFSKGEKITFFVYADSYGKEVEAYDVVLRYAQDKLKLDDVSSSIDGIDIYDTEEQVSQTHSEVIITGVKGLSNKTQYVFNKTALIEVMFTALSSGESDTTLVYEKGSKRDSNLIDTANVDILNTVTSESVKIN</sequence>
<evidence type="ECO:0008006" key="5">
    <source>
        <dbReference type="Google" id="ProtNLM"/>
    </source>
</evidence>
<comment type="caution">
    <text evidence="3">The sequence shown here is derived from an EMBL/GenBank/DDBJ whole genome shotgun (WGS) entry which is preliminary data.</text>
</comment>
<dbReference type="InterPro" id="IPR008965">
    <property type="entry name" value="CBM2/CBM3_carb-bd_dom_sf"/>
</dbReference>